<gene>
    <name evidence="4" type="ORF">SAMN02745174_01055</name>
</gene>
<dbReference type="InterPro" id="IPR029044">
    <property type="entry name" value="Nucleotide-diphossugar_trans"/>
</dbReference>
<evidence type="ECO:0000313" key="5">
    <source>
        <dbReference type="Proteomes" id="UP000191153"/>
    </source>
</evidence>
<reference evidence="4 5" key="1">
    <citation type="submission" date="2017-02" db="EMBL/GenBank/DDBJ databases">
        <authorList>
            <person name="Peterson S.W."/>
        </authorList>
    </citation>
    <scope>NUCLEOTIDE SEQUENCE [LARGE SCALE GENOMIC DNA]</scope>
    <source>
        <strain evidence="4 5">ATCC 700028</strain>
    </source>
</reference>
<dbReference type="AlphaFoldDB" id="A0A1T4M1P2"/>
<keyword evidence="5" id="KW-1185">Reference proteome</keyword>
<evidence type="ECO:0000256" key="1">
    <source>
        <dbReference type="ARBA" id="ARBA00022676"/>
    </source>
</evidence>
<dbReference type="EMBL" id="FUWX01000007">
    <property type="protein sequence ID" value="SJZ60852.1"/>
    <property type="molecule type" value="Genomic_DNA"/>
</dbReference>
<evidence type="ECO:0000259" key="3">
    <source>
        <dbReference type="Pfam" id="PF00535"/>
    </source>
</evidence>
<organism evidence="4 5">
    <name type="scientific">Cetobacterium ceti</name>
    <dbReference type="NCBI Taxonomy" id="180163"/>
    <lineage>
        <taxon>Bacteria</taxon>
        <taxon>Fusobacteriati</taxon>
        <taxon>Fusobacteriota</taxon>
        <taxon>Fusobacteriia</taxon>
        <taxon>Fusobacteriales</taxon>
        <taxon>Fusobacteriaceae</taxon>
        <taxon>Cetobacterium</taxon>
    </lineage>
</organism>
<evidence type="ECO:0000256" key="2">
    <source>
        <dbReference type="ARBA" id="ARBA00022679"/>
    </source>
</evidence>
<feature type="domain" description="Glycosyltransferase 2-like" evidence="3">
    <location>
        <begin position="4"/>
        <end position="126"/>
    </location>
</feature>
<dbReference type="RefSeq" id="WP_078693567.1">
    <property type="nucleotide sequence ID" value="NZ_FUWX01000007.1"/>
</dbReference>
<dbReference type="PANTHER" id="PTHR22916:SF51">
    <property type="entry name" value="GLYCOSYLTRANSFERASE EPSH-RELATED"/>
    <property type="match status" value="1"/>
</dbReference>
<dbReference type="Proteomes" id="UP000191153">
    <property type="component" value="Unassembled WGS sequence"/>
</dbReference>
<keyword evidence="1" id="KW-0328">Glycosyltransferase</keyword>
<dbReference type="SUPFAM" id="SSF53448">
    <property type="entry name" value="Nucleotide-diphospho-sugar transferases"/>
    <property type="match status" value="1"/>
</dbReference>
<dbReference type="CDD" id="cd00761">
    <property type="entry name" value="Glyco_tranf_GTA_type"/>
    <property type="match status" value="1"/>
</dbReference>
<keyword evidence="2 4" id="KW-0808">Transferase</keyword>
<dbReference type="OrthoDB" id="9807674at2"/>
<dbReference type="Gene3D" id="3.90.550.10">
    <property type="entry name" value="Spore Coat Polysaccharide Biosynthesis Protein SpsA, Chain A"/>
    <property type="match status" value="1"/>
</dbReference>
<dbReference type="InterPro" id="IPR001173">
    <property type="entry name" value="Glyco_trans_2-like"/>
</dbReference>
<name>A0A1T4M1P2_9FUSO</name>
<dbReference type="Pfam" id="PF00535">
    <property type="entry name" value="Glycos_transf_2"/>
    <property type="match status" value="1"/>
</dbReference>
<dbReference type="STRING" id="180163.SAMN02745174_01055"/>
<dbReference type="PANTHER" id="PTHR22916">
    <property type="entry name" value="GLYCOSYLTRANSFERASE"/>
    <property type="match status" value="1"/>
</dbReference>
<evidence type="ECO:0000313" key="4">
    <source>
        <dbReference type="EMBL" id="SJZ60852.1"/>
    </source>
</evidence>
<sequence length="329" mass="38700">MELSIIVPIYNVEKYLRECLDSLYSISNIKLEIILINDGSRDSSLSIAREYEKRYREKTLLISKENGGLSSGRNLGLDMAKGDYVAFIDSDDFIDVEKFQNFFKIVQENNLDIGVGNFKYYYEDGETGDIFRSSSVKRGEVLSGSEFLELILQKPKCFREEVVDDLYRRRFLIENNLKFKEGILHEDSYFTPRAYLRAERVKFIDIAYYYYRQRSGSIMSEVNEKSIESLDYITRNLYRLYNDTDSHGKKALQILLPSFYRVVLYRYLALGKDYREELTFYRTMFLGLKAYENGVLEDKILFLSPRLGALLRKILKRDIGLERKLQKIS</sequence>
<accession>A0A1T4M1P2</accession>
<proteinExistence type="predicted"/>
<dbReference type="GO" id="GO:0016757">
    <property type="term" value="F:glycosyltransferase activity"/>
    <property type="evidence" value="ECO:0007669"/>
    <property type="project" value="UniProtKB-KW"/>
</dbReference>
<protein>
    <submittedName>
        <fullName evidence="4">Glycosyl transferase family 2</fullName>
    </submittedName>
</protein>